<dbReference type="Proteomes" id="UP000198862">
    <property type="component" value="Unassembled WGS sequence"/>
</dbReference>
<keyword evidence="2" id="KW-1185">Reference proteome</keyword>
<dbReference type="InterPro" id="IPR010263">
    <property type="entry name" value="T6SS_TssK"/>
</dbReference>
<accession>A0A1I1NDY8</accession>
<reference evidence="1 2" key="1">
    <citation type="submission" date="2016-10" db="EMBL/GenBank/DDBJ databases">
        <authorList>
            <person name="de Groot N.N."/>
        </authorList>
    </citation>
    <scope>NUCLEOTIDE SEQUENCE [LARGE SCALE GENOMIC DNA]</scope>
    <source>
        <strain evidence="1 2">DSM 6059</strain>
    </source>
</reference>
<gene>
    <name evidence="1" type="ORF">SAMN02745724_03027</name>
</gene>
<dbReference type="RefSeq" id="WP_091985837.1">
    <property type="nucleotide sequence ID" value="NZ_FOLO01000025.1"/>
</dbReference>
<evidence type="ECO:0000313" key="2">
    <source>
        <dbReference type="Proteomes" id="UP000198862"/>
    </source>
</evidence>
<dbReference type="PANTHER" id="PTHR35566:SF1">
    <property type="entry name" value="TYPE VI SECRETION SYSTEM BASEPLATE COMPONENT TSSK1"/>
    <property type="match status" value="1"/>
</dbReference>
<organism evidence="1 2">
    <name type="scientific">Pseudoalteromonas denitrificans DSM 6059</name>
    <dbReference type="NCBI Taxonomy" id="1123010"/>
    <lineage>
        <taxon>Bacteria</taxon>
        <taxon>Pseudomonadati</taxon>
        <taxon>Pseudomonadota</taxon>
        <taxon>Gammaproteobacteria</taxon>
        <taxon>Alteromonadales</taxon>
        <taxon>Pseudoalteromonadaceae</taxon>
        <taxon>Pseudoalteromonas</taxon>
    </lineage>
</organism>
<dbReference type="NCBIfam" id="TIGR03353">
    <property type="entry name" value="VI_chp_4"/>
    <property type="match status" value="1"/>
</dbReference>
<name>A0A1I1NDY8_9GAMM</name>
<dbReference type="Pfam" id="PF05936">
    <property type="entry name" value="T6SS_VasE"/>
    <property type="match status" value="1"/>
</dbReference>
<dbReference type="STRING" id="1123010.SAMN02745724_03027"/>
<protein>
    <submittedName>
        <fullName evidence="1">Type VI secretion system protein ImpJ</fullName>
    </submittedName>
</protein>
<proteinExistence type="predicted"/>
<dbReference type="PANTHER" id="PTHR35566">
    <property type="entry name" value="BLR3599 PROTEIN"/>
    <property type="match status" value="1"/>
</dbReference>
<evidence type="ECO:0000313" key="1">
    <source>
        <dbReference type="EMBL" id="SFC95596.1"/>
    </source>
</evidence>
<dbReference type="OrthoDB" id="9775333at2"/>
<sequence>MKTLETKKPVWAEGVLLGQQHFQAFDKYNESLHVKRADLTQAYNFGFQNIEIDPIALASGILNINRLTAILENGRFIEFNRSHNNELKLELPIDQNETSIYLAIASNDSVENIEGYQVTGQLSAFRSDYENVPDQHDQSRIREVMFAQPNLFLLKDSDIKTHFDVINMVSLTRGVNGYFEINKAYIPPLLNIKANAFLVELLSRTATLMTAKVNVLLSRRQSAGAMVELGPNEMNTFLLLNSLLPVAKKLEHINKMPLIHPERLYCELLDLVSKASLFEHSDLIDKLPVYDHINLFSVFQQFESLIKELLEGVVPKQSAGLKLVKNSPAIYEVSTIEPCILESSDLYIAVDFNADNTKWIETFSEQVKVGSTQHIEMIVGSALDGVQVIHNQRPPNKLVIKSGYEYFKVVPSGYFWKQVLEELSLSIFLPFSLQAANLEIVSVERY</sequence>
<dbReference type="AlphaFoldDB" id="A0A1I1NDY8"/>
<dbReference type="EMBL" id="FOLO01000025">
    <property type="protein sequence ID" value="SFC95596.1"/>
    <property type="molecule type" value="Genomic_DNA"/>
</dbReference>